<evidence type="ECO:0000256" key="1">
    <source>
        <dbReference type="ARBA" id="ARBA00022679"/>
    </source>
</evidence>
<dbReference type="PANTHER" id="PTHR43800">
    <property type="entry name" value="PEPTIDYL-LYSINE N-ACETYLTRANSFERASE YJAB"/>
    <property type="match status" value="1"/>
</dbReference>
<evidence type="ECO:0000256" key="2">
    <source>
        <dbReference type="ARBA" id="ARBA00023315"/>
    </source>
</evidence>
<dbReference type="SUPFAM" id="SSF55729">
    <property type="entry name" value="Acyl-CoA N-acyltransferases (Nat)"/>
    <property type="match status" value="1"/>
</dbReference>
<keyword evidence="1 4" id="KW-0808">Transferase</keyword>
<dbReference type="GO" id="GO:0016747">
    <property type="term" value="F:acyltransferase activity, transferring groups other than amino-acyl groups"/>
    <property type="evidence" value="ECO:0007669"/>
    <property type="project" value="InterPro"/>
</dbReference>
<reference evidence="4 5" key="1">
    <citation type="submission" date="2018-06" db="EMBL/GenBank/DDBJ databases">
        <title>Paenibacillus imtechensis sp. nov.</title>
        <authorList>
            <person name="Pinnaka A.K."/>
            <person name="Singh H."/>
            <person name="Kaur M."/>
        </authorList>
    </citation>
    <scope>NUCLEOTIDE SEQUENCE [LARGE SCALE GENOMIC DNA]</scope>
    <source>
        <strain evidence="4 5">SMB1</strain>
    </source>
</reference>
<organism evidence="4 5">
    <name type="scientific">Paenibacillus sambharensis</name>
    <dbReference type="NCBI Taxonomy" id="1803190"/>
    <lineage>
        <taxon>Bacteria</taxon>
        <taxon>Bacillati</taxon>
        <taxon>Bacillota</taxon>
        <taxon>Bacilli</taxon>
        <taxon>Bacillales</taxon>
        <taxon>Paenibacillaceae</taxon>
        <taxon>Paenibacillus</taxon>
    </lineage>
</organism>
<feature type="domain" description="N-acetyltransferase" evidence="3">
    <location>
        <begin position="1"/>
        <end position="143"/>
    </location>
</feature>
<dbReference type="OrthoDB" id="9789605at2"/>
<dbReference type="Pfam" id="PF13508">
    <property type="entry name" value="Acetyltransf_7"/>
    <property type="match status" value="1"/>
</dbReference>
<dbReference type="PROSITE" id="PS51186">
    <property type="entry name" value="GNAT"/>
    <property type="match status" value="1"/>
</dbReference>
<dbReference type="EMBL" id="QKRB01000043">
    <property type="protein sequence ID" value="PZD95823.1"/>
    <property type="molecule type" value="Genomic_DNA"/>
</dbReference>
<dbReference type="RefSeq" id="WP_111146568.1">
    <property type="nucleotide sequence ID" value="NZ_QKRB01000043.1"/>
</dbReference>
<keyword evidence="5" id="KW-1185">Reference proteome</keyword>
<accession>A0A2W1LAB1</accession>
<dbReference type="AlphaFoldDB" id="A0A2W1LAB1"/>
<dbReference type="InterPro" id="IPR016181">
    <property type="entry name" value="Acyl_CoA_acyltransferase"/>
</dbReference>
<keyword evidence="2" id="KW-0012">Acyltransferase</keyword>
<dbReference type="PANTHER" id="PTHR43800:SF1">
    <property type="entry name" value="PEPTIDYL-LYSINE N-ACETYLTRANSFERASE YJAB"/>
    <property type="match status" value="1"/>
</dbReference>
<dbReference type="InterPro" id="IPR000182">
    <property type="entry name" value="GNAT_dom"/>
</dbReference>
<dbReference type="Gene3D" id="3.40.630.30">
    <property type="match status" value="1"/>
</dbReference>
<evidence type="ECO:0000313" key="4">
    <source>
        <dbReference type="EMBL" id="PZD95823.1"/>
    </source>
</evidence>
<dbReference type="NCBIfam" id="NF007853">
    <property type="entry name" value="PRK10562.1"/>
    <property type="match status" value="1"/>
</dbReference>
<protein>
    <submittedName>
        <fullName evidence="4">N-acetyltransferase</fullName>
    </submittedName>
</protein>
<comment type="caution">
    <text evidence="4">The sequence shown here is derived from an EMBL/GenBank/DDBJ whole genome shotgun (WGS) entry which is preliminary data.</text>
</comment>
<evidence type="ECO:0000259" key="3">
    <source>
        <dbReference type="PROSITE" id="PS51186"/>
    </source>
</evidence>
<proteinExistence type="predicted"/>
<dbReference type="Proteomes" id="UP000249522">
    <property type="component" value="Unassembled WGS sequence"/>
</dbReference>
<sequence length="153" mass="17817">MQIRKADETDYEELVQIWLEGSIDAHHFVDPEYWRSMSEEMRTKYLPMASTYIIEQDGAAAGFVSMVDDYLAALFVAAEYRNQGYGRELIHHVKQLYDRIELKVYRRNDTALNFYKRSGFIIGEEGTDEHTKEQEYVMLWQKNKAGGVAGCSK</sequence>
<dbReference type="CDD" id="cd04301">
    <property type="entry name" value="NAT_SF"/>
    <property type="match status" value="1"/>
</dbReference>
<name>A0A2W1LAB1_9BACL</name>
<evidence type="ECO:0000313" key="5">
    <source>
        <dbReference type="Proteomes" id="UP000249522"/>
    </source>
</evidence>
<gene>
    <name evidence="4" type="ORF">DNH61_10240</name>
</gene>